<dbReference type="InterPro" id="IPR006685">
    <property type="entry name" value="MscS_channel_2nd"/>
</dbReference>
<dbReference type="Proteomes" id="UP000092024">
    <property type="component" value="Unassembled WGS sequence"/>
</dbReference>
<protein>
    <recommendedName>
        <fullName evidence="9">Mechanosensing system component YbdG</fullName>
    </recommendedName>
    <alternativeName>
        <fullName evidence="10">Mechanosensitive channel homolog YbdG</fullName>
    </alternativeName>
</protein>
<dbReference type="InterPro" id="IPR030192">
    <property type="entry name" value="YbdG"/>
</dbReference>
<evidence type="ECO:0000256" key="7">
    <source>
        <dbReference type="ARBA" id="ARBA00023016"/>
    </source>
</evidence>
<comment type="similarity">
    <text evidence="2">Belongs to the MscS (TC 1.A.23) family.</text>
</comment>
<dbReference type="RefSeq" id="WP_068680197.1">
    <property type="nucleotide sequence ID" value="NZ_LYPA01000031.1"/>
</dbReference>
<dbReference type="PANTHER" id="PTHR30414">
    <property type="entry name" value="MINICONDUCTANCE MECHANOSENSITIVE CHANNEL YBDG"/>
    <property type="match status" value="1"/>
</dbReference>
<evidence type="ECO:0000256" key="9">
    <source>
        <dbReference type="ARBA" id="ARBA00093630"/>
    </source>
</evidence>
<evidence type="ECO:0000256" key="10">
    <source>
        <dbReference type="ARBA" id="ARBA00093659"/>
    </source>
</evidence>
<comment type="caution">
    <text evidence="15">The sequence shown here is derived from an EMBL/GenBank/DDBJ whole genome shotgun (WGS) entry which is preliminary data.</text>
</comment>
<dbReference type="SUPFAM" id="SSF50182">
    <property type="entry name" value="Sm-like ribonucleoproteins"/>
    <property type="match status" value="1"/>
</dbReference>
<evidence type="ECO:0000256" key="5">
    <source>
        <dbReference type="ARBA" id="ARBA00022692"/>
    </source>
</evidence>
<dbReference type="GO" id="GO:0008381">
    <property type="term" value="F:mechanosensitive monoatomic ion channel activity"/>
    <property type="evidence" value="ECO:0007669"/>
    <property type="project" value="InterPro"/>
</dbReference>
<evidence type="ECO:0000313" key="15">
    <source>
        <dbReference type="EMBL" id="OBR67809.1"/>
    </source>
</evidence>
<feature type="transmembrane region" description="Helical" evidence="12">
    <location>
        <begin position="20"/>
        <end position="40"/>
    </location>
</feature>
<dbReference type="InterPro" id="IPR049278">
    <property type="entry name" value="MS_channel_C"/>
</dbReference>
<keyword evidence="11" id="KW-0175">Coiled coil</keyword>
<evidence type="ECO:0000256" key="3">
    <source>
        <dbReference type="ARBA" id="ARBA00022475"/>
    </source>
</evidence>
<evidence type="ECO:0000256" key="1">
    <source>
        <dbReference type="ARBA" id="ARBA00004429"/>
    </source>
</evidence>
<evidence type="ECO:0000256" key="11">
    <source>
        <dbReference type="SAM" id="Coils"/>
    </source>
</evidence>
<evidence type="ECO:0000256" key="2">
    <source>
        <dbReference type="ARBA" id="ARBA00008017"/>
    </source>
</evidence>
<evidence type="ECO:0000256" key="6">
    <source>
        <dbReference type="ARBA" id="ARBA00022989"/>
    </source>
</evidence>
<keyword evidence="3" id="KW-1003">Cell membrane</keyword>
<keyword evidence="5 12" id="KW-0812">Transmembrane</keyword>
<dbReference type="AlphaFoldDB" id="A0A1A5YQG7"/>
<feature type="domain" description="Mechanosensitive ion channel MscS C-terminal" evidence="14">
    <location>
        <begin position="329"/>
        <end position="393"/>
    </location>
</feature>
<feature type="transmembrane region" description="Helical" evidence="12">
    <location>
        <begin position="137"/>
        <end position="157"/>
    </location>
</feature>
<feature type="transmembrane region" description="Helical" evidence="12">
    <location>
        <begin position="163"/>
        <end position="180"/>
    </location>
</feature>
<feature type="transmembrane region" description="Helical" evidence="12">
    <location>
        <begin position="95"/>
        <end position="116"/>
    </location>
</feature>
<dbReference type="EMBL" id="LYPA01000031">
    <property type="protein sequence ID" value="OBR67809.1"/>
    <property type="molecule type" value="Genomic_DNA"/>
</dbReference>
<feature type="domain" description="Mechanosensitive ion channel MscS" evidence="13">
    <location>
        <begin position="182"/>
        <end position="250"/>
    </location>
</feature>
<keyword evidence="6 12" id="KW-1133">Transmembrane helix</keyword>
<evidence type="ECO:0000256" key="4">
    <source>
        <dbReference type="ARBA" id="ARBA00022519"/>
    </source>
</evidence>
<dbReference type="Pfam" id="PF21082">
    <property type="entry name" value="MS_channel_3rd"/>
    <property type="match status" value="1"/>
</dbReference>
<evidence type="ECO:0000259" key="13">
    <source>
        <dbReference type="Pfam" id="PF00924"/>
    </source>
</evidence>
<feature type="transmembrane region" description="Helical" evidence="12">
    <location>
        <begin position="69"/>
        <end position="89"/>
    </location>
</feature>
<feature type="coiled-coil region" evidence="11">
    <location>
        <begin position="285"/>
        <end position="312"/>
    </location>
</feature>
<dbReference type="GO" id="GO:0071470">
    <property type="term" value="P:cellular response to osmotic stress"/>
    <property type="evidence" value="ECO:0007669"/>
    <property type="project" value="InterPro"/>
</dbReference>
<dbReference type="PANTHER" id="PTHR30414:SF0">
    <property type="entry name" value="MINICONDUCTANCE MECHANOSENSITIVE CHANNEL YBDG"/>
    <property type="match status" value="1"/>
</dbReference>
<sequence length="418" mass="47535">MDFIQQWIEDLGADSKWAGHLADIILFIGILLLCVLANFITKKVVLKVITHLVHRNRYQWDNYLLDRKVFHKLSHIVPALIISYTSYLFPDYQTLIVKGVTLYMIVVVLLVINAFLNAINDIYVTFEISKARPIRGYIQVVKIFIYIVGGILLIANLIGQSPVILLSGIGALSAVIMLIFKDSILGLVAGVQLTSNDMVRVGDWIEMPKYGADGDIIDISLNTVKVQNWDKTITTVPTYALISDSFKNWRGMQASGGRRIKRSVFMDTSSISICTPDMILKFKQIQYLKDYIQQKEAEIEQYNNENQIDRTNRVNGRALTNIGVFRAYIQRYLEQHPKIHKGMTCMVRQLQPEETGLPIEIYAFTNDTAWAVYEGVQSDIFDHILAVAPEFGLRVFQNPTGYDMKSAFQGERPERGVL</sequence>
<dbReference type="Pfam" id="PF00924">
    <property type="entry name" value="MS_channel_2nd"/>
    <property type="match status" value="1"/>
</dbReference>
<accession>A0A1A5YQG7</accession>
<dbReference type="STRING" id="1844972.A7K91_08760"/>
<dbReference type="GO" id="GO:0005886">
    <property type="term" value="C:plasma membrane"/>
    <property type="evidence" value="ECO:0007669"/>
    <property type="project" value="UniProtKB-SubCell"/>
</dbReference>
<reference evidence="15 16" key="1">
    <citation type="submission" date="2016-05" db="EMBL/GenBank/DDBJ databases">
        <title>Paenibacillus oryzae. sp. nov., isolated from the rice root.</title>
        <authorList>
            <person name="Zhang J."/>
            <person name="Zhang X."/>
        </authorList>
    </citation>
    <scope>NUCLEOTIDE SEQUENCE [LARGE SCALE GENOMIC DNA]</scope>
    <source>
        <strain evidence="15 16">1DrF-4</strain>
    </source>
</reference>
<dbReference type="OrthoDB" id="9775207at2"/>
<evidence type="ECO:0000256" key="8">
    <source>
        <dbReference type="ARBA" id="ARBA00023136"/>
    </source>
</evidence>
<evidence type="ECO:0000313" key="16">
    <source>
        <dbReference type="Proteomes" id="UP000092024"/>
    </source>
</evidence>
<evidence type="ECO:0000256" key="12">
    <source>
        <dbReference type="SAM" id="Phobius"/>
    </source>
</evidence>
<proteinExistence type="inferred from homology"/>
<keyword evidence="4" id="KW-0997">Cell inner membrane</keyword>
<dbReference type="InterPro" id="IPR010920">
    <property type="entry name" value="LSM_dom_sf"/>
</dbReference>
<comment type="subcellular location">
    <subcellularLocation>
        <location evidence="1">Cell inner membrane</location>
        <topology evidence="1">Multi-pass membrane protein</topology>
    </subcellularLocation>
</comment>
<keyword evidence="8 12" id="KW-0472">Membrane</keyword>
<dbReference type="Gene3D" id="2.30.30.60">
    <property type="match status" value="1"/>
</dbReference>
<evidence type="ECO:0000259" key="14">
    <source>
        <dbReference type="Pfam" id="PF21082"/>
    </source>
</evidence>
<keyword evidence="7" id="KW-0346">Stress response</keyword>
<dbReference type="InterPro" id="IPR023408">
    <property type="entry name" value="MscS_beta-dom_sf"/>
</dbReference>
<organism evidence="15 16">
    <name type="scientific">Paenibacillus oryzae</name>
    <dbReference type="NCBI Taxonomy" id="1844972"/>
    <lineage>
        <taxon>Bacteria</taxon>
        <taxon>Bacillati</taxon>
        <taxon>Bacillota</taxon>
        <taxon>Bacilli</taxon>
        <taxon>Bacillales</taxon>
        <taxon>Paenibacillaceae</taxon>
        <taxon>Paenibacillus</taxon>
    </lineage>
</organism>
<name>A0A1A5YQG7_9BACL</name>
<gene>
    <name evidence="15" type="ORF">A7K91_08760</name>
</gene>
<dbReference type="FunFam" id="2.30.30.60:FF:000002">
    <property type="entry name" value="Mechanosensitive ion channel family protein"/>
    <property type="match status" value="1"/>
</dbReference>
<keyword evidence="16" id="KW-1185">Reference proteome</keyword>